<dbReference type="Pfam" id="PF13563">
    <property type="entry name" value="2_5_RNA_ligase2"/>
    <property type="match status" value="1"/>
</dbReference>
<comment type="caution">
    <text evidence="1">The sequence shown here is derived from an EMBL/GenBank/DDBJ whole genome shotgun (WGS) entry which is preliminary data.</text>
</comment>
<dbReference type="SUPFAM" id="SSF55144">
    <property type="entry name" value="LigT-like"/>
    <property type="match status" value="1"/>
</dbReference>
<dbReference type="InterPro" id="IPR009097">
    <property type="entry name" value="Cyclic_Pdiesterase"/>
</dbReference>
<keyword evidence="2" id="KW-1185">Reference proteome</keyword>
<dbReference type="EMBL" id="JAQGLA010000043">
    <property type="protein sequence ID" value="MDA3628348.1"/>
    <property type="molecule type" value="Genomic_DNA"/>
</dbReference>
<accession>A0ABT4V318</accession>
<name>A0ABT4V318_9PSEU</name>
<dbReference type="Proteomes" id="UP001210380">
    <property type="component" value="Unassembled WGS sequence"/>
</dbReference>
<keyword evidence="1" id="KW-0436">Ligase</keyword>
<dbReference type="RefSeq" id="WP_270951184.1">
    <property type="nucleotide sequence ID" value="NZ_JAQGLA010000043.1"/>
</dbReference>
<dbReference type="GO" id="GO:0016874">
    <property type="term" value="F:ligase activity"/>
    <property type="evidence" value="ECO:0007669"/>
    <property type="project" value="UniProtKB-KW"/>
</dbReference>
<sequence length="172" mass="18733">MPEDGVTALVVPLPEADRLLAAVAARFPDAVRPVPAHVSLLYPFVPAEALDDRVLAALAEVFAGQPRFGVELGECRRAGGFVSLRPTPEDGFTALTGRIRRRWPDLLPYGGRFGSDVEPHLTVALNTSDETAAAVEREIVPEFAPIRAEVGEAWLIGFQGGWELRRRFDFTG</sequence>
<gene>
    <name evidence="1" type="ORF">OU415_23150</name>
</gene>
<reference evidence="1 2" key="1">
    <citation type="submission" date="2022-11" db="EMBL/GenBank/DDBJ databases">
        <title>Draft genome sequence of Saccharopolyspora sp. WRP15-2 isolated from rhizosphere soils of wild rice in Thailand.</title>
        <authorList>
            <person name="Duangmal K."/>
            <person name="Kammanee S."/>
            <person name="Muangham S."/>
        </authorList>
    </citation>
    <scope>NUCLEOTIDE SEQUENCE [LARGE SCALE GENOMIC DNA]</scope>
    <source>
        <strain evidence="1 2">WRP15-2</strain>
    </source>
</reference>
<evidence type="ECO:0000313" key="2">
    <source>
        <dbReference type="Proteomes" id="UP001210380"/>
    </source>
</evidence>
<organism evidence="1 2">
    <name type="scientific">Saccharopolyspora oryzae</name>
    <dbReference type="NCBI Taxonomy" id="2997343"/>
    <lineage>
        <taxon>Bacteria</taxon>
        <taxon>Bacillati</taxon>
        <taxon>Actinomycetota</taxon>
        <taxon>Actinomycetes</taxon>
        <taxon>Pseudonocardiales</taxon>
        <taxon>Pseudonocardiaceae</taxon>
        <taxon>Saccharopolyspora</taxon>
    </lineage>
</organism>
<evidence type="ECO:0000313" key="1">
    <source>
        <dbReference type="EMBL" id="MDA3628348.1"/>
    </source>
</evidence>
<protein>
    <submittedName>
        <fullName evidence="1">2'-5' RNA ligase family protein</fullName>
    </submittedName>
</protein>
<dbReference type="Gene3D" id="3.90.1140.10">
    <property type="entry name" value="Cyclic phosphodiesterase"/>
    <property type="match status" value="1"/>
</dbReference>
<proteinExistence type="predicted"/>